<keyword evidence="1" id="KW-0813">Transport</keyword>
<dbReference type="InterPro" id="IPR003439">
    <property type="entry name" value="ABC_transporter-like_ATP-bd"/>
</dbReference>
<protein>
    <submittedName>
        <fullName evidence="5">ABC transporter ATP-binding protein</fullName>
    </submittedName>
</protein>
<dbReference type="RefSeq" id="WP_310469617.1">
    <property type="nucleotide sequence ID" value="NZ_CP136522.1"/>
</dbReference>
<dbReference type="EMBL" id="CP136522">
    <property type="protein sequence ID" value="WOT05354.1"/>
    <property type="molecule type" value="Genomic_DNA"/>
</dbReference>
<dbReference type="Proteomes" id="UP001529491">
    <property type="component" value="Chromosome"/>
</dbReference>
<dbReference type="PROSITE" id="PS50893">
    <property type="entry name" value="ABC_TRANSPORTER_2"/>
    <property type="match status" value="2"/>
</dbReference>
<dbReference type="CDD" id="cd03225">
    <property type="entry name" value="ABC_cobalt_CbiO_domain1"/>
    <property type="match status" value="2"/>
</dbReference>
<dbReference type="InterPro" id="IPR003593">
    <property type="entry name" value="AAA+_ATPase"/>
</dbReference>
<sequence length="454" mass="49900">MSLIELTGIHFGYGVNQDLILNDLNLSVSQGECHCISGVTGSGKSSILHLIAGGLSRPFEGEMVRHPSLMVGLVMQDPNVQILRQSVGAEIAFALENLGTPSDLMLDKVQDALRRVGLYISIDTPVEVLSLGQKYRLMLAAQLVFEPNLLLLDEPWTQLDNHGVQELYFVLKNLLDEGVAIVMVEHHPQAFKQLISHMWHIEHGKLAVGQLDITAANCCHLCTLAANDAPVTERRVQLLPHRFQFSGQDVLFGCPETLTISAGQIVALSGDNGSGKSSLLKALAGIQADIGQLPVKVLNRRPQRGIYGAEVCILLQRPSRQLFEQTVLSEMQFSLRRYQLPLVRAEQMLAQLSLSHLAGASPHKLSYGQQHIIAFASLACLQPKVLLLDDPFAGLDGVYVDMVWTLLHQLRQQGCAILLTSHREVSSEYIDKAWHIESGCLLEKALSLAQRNAS</sequence>
<evidence type="ECO:0000256" key="1">
    <source>
        <dbReference type="ARBA" id="ARBA00022448"/>
    </source>
</evidence>
<accession>A0ABZ0K0R6</accession>
<dbReference type="InterPro" id="IPR027417">
    <property type="entry name" value="P-loop_NTPase"/>
</dbReference>
<dbReference type="SUPFAM" id="SSF52540">
    <property type="entry name" value="P-loop containing nucleoside triphosphate hydrolases"/>
    <property type="match status" value="2"/>
</dbReference>
<dbReference type="GO" id="GO:0005524">
    <property type="term" value="F:ATP binding"/>
    <property type="evidence" value="ECO:0007669"/>
    <property type="project" value="UniProtKB-KW"/>
</dbReference>
<proteinExistence type="predicted"/>
<dbReference type="InterPro" id="IPR050095">
    <property type="entry name" value="ECF_ABC_transporter_ATP-bd"/>
</dbReference>
<evidence type="ECO:0000259" key="4">
    <source>
        <dbReference type="PROSITE" id="PS50893"/>
    </source>
</evidence>
<name>A0ABZ0K0R6_9GAMM</name>
<keyword evidence="3 5" id="KW-0067">ATP-binding</keyword>
<feature type="domain" description="ABC transporter" evidence="4">
    <location>
        <begin position="236"/>
        <end position="454"/>
    </location>
</feature>
<organism evidence="5 6">
    <name type="scientific">Shewanella youngdeokensis</name>
    <dbReference type="NCBI Taxonomy" id="2999068"/>
    <lineage>
        <taxon>Bacteria</taxon>
        <taxon>Pseudomonadati</taxon>
        <taxon>Pseudomonadota</taxon>
        <taxon>Gammaproteobacteria</taxon>
        <taxon>Alteromonadales</taxon>
        <taxon>Shewanellaceae</taxon>
        <taxon>Shewanella</taxon>
    </lineage>
</organism>
<dbReference type="InterPro" id="IPR015856">
    <property type="entry name" value="ABC_transpr_CbiO/EcfA_su"/>
</dbReference>
<evidence type="ECO:0000313" key="5">
    <source>
        <dbReference type="EMBL" id="WOT05354.1"/>
    </source>
</evidence>
<feature type="domain" description="ABC transporter" evidence="4">
    <location>
        <begin position="4"/>
        <end position="228"/>
    </location>
</feature>
<dbReference type="SMART" id="SM00382">
    <property type="entry name" value="AAA"/>
    <property type="match status" value="2"/>
</dbReference>
<dbReference type="PANTHER" id="PTHR43553">
    <property type="entry name" value="HEAVY METAL TRANSPORTER"/>
    <property type="match status" value="1"/>
</dbReference>
<evidence type="ECO:0000313" key="6">
    <source>
        <dbReference type="Proteomes" id="UP001529491"/>
    </source>
</evidence>
<evidence type="ECO:0000256" key="3">
    <source>
        <dbReference type="ARBA" id="ARBA00022840"/>
    </source>
</evidence>
<keyword evidence="6" id="KW-1185">Reference proteome</keyword>
<keyword evidence="2" id="KW-0547">Nucleotide-binding</keyword>
<dbReference type="Pfam" id="PF00005">
    <property type="entry name" value="ABC_tran"/>
    <property type="match status" value="2"/>
</dbReference>
<dbReference type="Gene3D" id="3.40.50.300">
    <property type="entry name" value="P-loop containing nucleotide triphosphate hydrolases"/>
    <property type="match status" value="2"/>
</dbReference>
<gene>
    <name evidence="5" type="ORF">RGE70_00575</name>
</gene>
<evidence type="ECO:0000256" key="2">
    <source>
        <dbReference type="ARBA" id="ARBA00022741"/>
    </source>
</evidence>
<reference evidence="5 6" key="1">
    <citation type="submission" date="2023-10" db="EMBL/GenBank/DDBJ databases">
        <title>Complete genome sequence of Shewanella sp. DAU334.</title>
        <authorList>
            <person name="Lee Y.-S."/>
            <person name="Jeong H.-R."/>
            <person name="Hwang E.-J."/>
            <person name="Choi Y.-L."/>
            <person name="Kim G.-D."/>
        </authorList>
    </citation>
    <scope>NUCLEOTIDE SEQUENCE [LARGE SCALE GENOMIC DNA]</scope>
    <source>
        <strain evidence="5 6">DAU334</strain>
    </source>
</reference>